<dbReference type="SUPFAM" id="SSF54768">
    <property type="entry name" value="dsRNA-binding domain-like"/>
    <property type="match status" value="1"/>
</dbReference>
<dbReference type="Proteomes" id="UP000029121">
    <property type="component" value="Unassembled WGS sequence"/>
</dbReference>
<dbReference type="AlphaFoldDB" id="R0I8Y5"/>
<dbReference type="GO" id="GO:0003723">
    <property type="term" value="F:RNA binding"/>
    <property type="evidence" value="ECO:0007669"/>
    <property type="project" value="UniProtKB-UniRule"/>
</dbReference>
<evidence type="ECO:0000313" key="4">
    <source>
        <dbReference type="EMBL" id="EOA34540.1"/>
    </source>
</evidence>
<feature type="region of interest" description="Disordered" evidence="2">
    <location>
        <begin position="103"/>
        <end position="131"/>
    </location>
</feature>
<gene>
    <name evidence="4" type="ORF">CARUB_v10022086mg</name>
</gene>
<dbReference type="eggNOG" id="ENOG502S4Z9">
    <property type="taxonomic scope" value="Eukaryota"/>
</dbReference>
<feature type="compositionally biased region" description="Pro residues" evidence="2">
    <location>
        <begin position="22"/>
        <end position="36"/>
    </location>
</feature>
<keyword evidence="1" id="KW-0694">RNA-binding</keyword>
<dbReference type="EMBL" id="KB870806">
    <property type="protein sequence ID" value="EOA34540.1"/>
    <property type="molecule type" value="Genomic_DNA"/>
</dbReference>
<evidence type="ECO:0000259" key="3">
    <source>
        <dbReference type="PROSITE" id="PS50137"/>
    </source>
</evidence>
<dbReference type="KEGG" id="crb:17895607"/>
<feature type="compositionally biased region" description="Basic and acidic residues" evidence="2">
    <location>
        <begin position="110"/>
        <end position="127"/>
    </location>
</feature>
<feature type="region of interest" description="Disordered" evidence="2">
    <location>
        <begin position="1"/>
        <end position="59"/>
    </location>
</feature>
<dbReference type="Pfam" id="PF14709">
    <property type="entry name" value="DND1_DSRM"/>
    <property type="match status" value="1"/>
</dbReference>
<dbReference type="PROSITE" id="PS50137">
    <property type="entry name" value="DS_RBD"/>
    <property type="match status" value="1"/>
</dbReference>
<dbReference type="InterPro" id="IPR014720">
    <property type="entry name" value="dsRBD_dom"/>
</dbReference>
<dbReference type="Gene3D" id="3.30.160.20">
    <property type="match status" value="1"/>
</dbReference>
<keyword evidence="5" id="KW-1185">Reference proteome</keyword>
<dbReference type="SMART" id="SM00358">
    <property type="entry name" value="DSRM"/>
    <property type="match status" value="1"/>
</dbReference>
<proteinExistence type="predicted"/>
<dbReference type="CDD" id="cd19869">
    <property type="entry name" value="DSRM_DCL_plant"/>
    <property type="match status" value="1"/>
</dbReference>
<sequence>MKDRETKRIGKKPFISLRDIPPLDPSSIPTPSPSPSPSLSLKPRAMMVQDDDIAGRKRFDEKSELKLKNVIEVDQDNAFSSFSNIQIDPNSTRTSVISITPEKNMLVPPKPEEAADTKPNSKDESKRGSAKSVLHEICASKRWRPPLYECCKVDGPSHMRLFTYKVVVEISDSPGKTVLECFGDPMRNKKAAAEHAAEGALWYLQHVRQNQTKPDQELII</sequence>
<reference evidence="5" key="1">
    <citation type="journal article" date="2013" name="Nat. Genet.">
        <title>The Capsella rubella genome and the genomic consequences of rapid mating system evolution.</title>
        <authorList>
            <person name="Slotte T."/>
            <person name="Hazzouri K.M."/>
            <person name="Agren J.A."/>
            <person name="Koenig D."/>
            <person name="Maumus F."/>
            <person name="Guo Y.L."/>
            <person name="Steige K."/>
            <person name="Platts A.E."/>
            <person name="Escobar J.S."/>
            <person name="Newman L.K."/>
            <person name="Wang W."/>
            <person name="Mandakova T."/>
            <person name="Vello E."/>
            <person name="Smith L.M."/>
            <person name="Henz S.R."/>
            <person name="Steffen J."/>
            <person name="Takuno S."/>
            <person name="Brandvain Y."/>
            <person name="Coop G."/>
            <person name="Andolfatto P."/>
            <person name="Hu T.T."/>
            <person name="Blanchette M."/>
            <person name="Clark R.M."/>
            <person name="Quesneville H."/>
            <person name="Nordborg M."/>
            <person name="Gaut B.S."/>
            <person name="Lysak M.A."/>
            <person name="Jenkins J."/>
            <person name="Grimwood J."/>
            <person name="Chapman J."/>
            <person name="Prochnik S."/>
            <person name="Shu S."/>
            <person name="Rokhsar D."/>
            <person name="Schmutz J."/>
            <person name="Weigel D."/>
            <person name="Wright S.I."/>
        </authorList>
    </citation>
    <scope>NUCLEOTIDE SEQUENCE [LARGE SCALE GENOMIC DNA]</scope>
    <source>
        <strain evidence="5">cv. Monte Gargano</strain>
    </source>
</reference>
<accession>R0I8Y5</accession>
<evidence type="ECO:0000256" key="2">
    <source>
        <dbReference type="SAM" id="MobiDB-lite"/>
    </source>
</evidence>
<dbReference type="OrthoDB" id="786951at2759"/>
<evidence type="ECO:0000256" key="1">
    <source>
        <dbReference type="PROSITE-ProRule" id="PRU00266"/>
    </source>
</evidence>
<organism evidence="4 5">
    <name type="scientific">Capsella rubella</name>
    <dbReference type="NCBI Taxonomy" id="81985"/>
    <lineage>
        <taxon>Eukaryota</taxon>
        <taxon>Viridiplantae</taxon>
        <taxon>Streptophyta</taxon>
        <taxon>Embryophyta</taxon>
        <taxon>Tracheophyta</taxon>
        <taxon>Spermatophyta</taxon>
        <taxon>Magnoliopsida</taxon>
        <taxon>eudicotyledons</taxon>
        <taxon>Gunneridae</taxon>
        <taxon>Pentapetalae</taxon>
        <taxon>rosids</taxon>
        <taxon>malvids</taxon>
        <taxon>Brassicales</taxon>
        <taxon>Brassicaceae</taxon>
        <taxon>Camelineae</taxon>
        <taxon>Capsella</taxon>
    </lineage>
</organism>
<dbReference type="STRING" id="81985.R0I8Y5"/>
<protein>
    <recommendedName>
        <fullName evidence="3">DRBM domain-containing protein</fullName>
    </recommendedName>
</protein>
<feature type="domain" description="DRBM" evidence="3">
    <location>
        <begin position="129"/>
        <end position="206"/>
    </location>
</feature>
<evidence type="ECO:0000313" key="5">
    <source>
        <dbReference type="Proteomes" id="UP000029121"/>
    </source>
</evidence>
<name>R0I8Y5_9BRAS</name>